<evidence type="ECO:0000313" key="11">
    <source>
        <dbReference type="EMBL" id="SMG14451.1"/>
    </source>
</evidence>
<evidence type="ECO:0000256" key="1">
    <source>
        <dbReference type="ARBA" id="ARBA00022553"/>
    </source>
</evidence>
<accession>A0A1X7IJG0</accession>
<keyword evidence="12" id="KW-1185">Reference proteome</keyword>
<evidence type="ECO:0000256" key="7">
    <source>
        <dbReference type="PROSITE-ProRule" id="PRU01091"/>
    </source>
</evidence>
<dbReference type="OrthoDB" id="3242at2"/>
<dbReference type="NCBIfam" id="TIGR00229">
    <property type="entry name" value="sensory_box"/>
    <property type="match status" value="1"/>
</dbReference>
<dbReference type="Pfam" id="PF00989">
    <property type="entry name" value="PAS"/>
    <property type="match status" value="1"/>
</dbReference>
<feature type="modified residue" description="4-aspartylphosphate" evidence="6">
    <location>
        <position position="52"/>
    </location>
</feature>
<dbReference type="Pfam" id="PF00072">
    <property type="entry name" value="Response_reg"/>
    <property type="match status" value="1"/>
</dbReference>
<protein>
    <submittedName>
        <fullName evidence="11">PAS domain S-box-containing protein</fullName>
    </submittedName>
</protein>
<evidence type="ECO:0000259" key="10">
    <source>
        <dbReference type="PROSITE" id="PS51755"/>
    </source>
</evidence>
<dbReference type="PROSITE" id="PS50110">
    <property type="entry name" value="RESPONSE_REGULATORY"/>
    <property type="match status" value="1"/>
</dbReference>
<dbReference type="CDD" id="cd00130">
    <property type="entry name" value="PAS"/>
    <property type="match status" value="1"/>
</dbReference>
<evidence type="ECO:0000256" key="3">
    <source>
        <dbReference type="ARBA" id="ARBA00023015"/>
    </source>
</evidence>
<dbReference type="EMBL" id="FXBB01000002">
    <property type="protein sequence ID" value="SMG14451.1"/>
    <property type="molecule type" value="Genomic_DNA"/>
</dbReference>
<dbReference type="GO" id="GO:0005829">
    <property type="term" value="C:cytosol"/>
    <property type="evidence" value="ECO:0007669"/>
    <property type="project" value="TreeGrafter"/>
</dbReference>
<dbReference type="Gene3D" id="3.40.50.2300">
    <property type="match status" value="1"/>
</dbReference>
<dbReference type="PANTHER" id="PTHR48111">
    <property type="entry name" value="REGULATOR OF RPOS"/>
    <property type="match status" value="1"/>
</dbReference>
<dbReference type="Gene3D" id="1.10.10.10">
    <property type="entry name" value="Winged helix-like DNA-binding domain superfamily/Winged helix DNA-binding domain"/>
    <property type="match status" value="1"/>
</dbReference>
<keyword evidence="3" id="KW-0805">Transcription regulation</keyword>
<dbReference type="RefSeq" id="WP_085543697.1">
    <property type="nucleotide sequence ID" value="NZ_FXBB01000002.1"/>
</dbReference>
<dbReference type="SMART" id="SM00091">
    <property type="entry name" value="PAS"/>
    <property type="match status" value="1"/>
</dbReference>
<feature type="domain" description="PAS" evidence="9">
    <location>
        <begin position="250"/>
        <end position="320"/>
    </location>
</feature>
<reference evidence="12" key="1">
    <citation type="submission" date="2017-04" db="EMBL/GenBank/DDBJ databases">
        <authorList>
            <person name="Varghese N."/>
            <person name="Submissions S."/>
        </authorList>
    </citation>
    <scope>NUCLEOTIDE SEQUENCE [LARGE SCALE GENOMIC DNA]</scope>
    <source>
        <strain evidence="12">USBA 82</strain>
    </source>
</reference>
<evidence type="ECO:0000256" key="6">
    <source>
        <dbReference type="PROSITE-ProRule" id="PRU00169"/>
    </source>
</evidence>
<gene>
    <name evidence="11" type="ORF">SAMN06275492_10279</name>
</gene>
<feature type="DNA-binding region" description="OmpR/PhoB-type" evidence="7">
    <location>
        <begin position="133"/>
        <end position="233"/>
    </location>
</feature>
<dbReference type="SUPFAM" id="SSF52172">
    <property type="entry name" value="CheY-like"/>
    <property type="match status" value="1"/>
</dbReference>
<sequence>MSQIAIVEDDAGLRRGLADCLEDLGHEVRCFSCVEELRPAIGRWVPDLLVLDLNLPGEGGLPYLRAIREKGSLVDLPVLVMSGRTYARDRIEGLEAGADDYMSKPFDPDEFCARVETLIRRGGSKNPVSIEGKGLLQTQDMMVNIGDRSVWNGLRWSNLTAMEFRLLSTFLRYPGKVLSVEDLLRMVWEFPPGTGNPSLVRWAVNQLRSKVEVEPSRPKRIVTRPRKGYFFAGKGVSTSGDGAISSFVEPPELASSLLAAAPAGILAVDSHGRCVLWNCEVTKFLGYTKEEVLGSSLHKKVHPEFTQKVQKSLSDLFSGNLCPPGPVRVGFLHKVGHKVDVNMFMYPFRLGDSTYAAAVLHPSETPFFNGIPHKDL</sequence>
<dbReference type="InterPro" id="IPR016032">
    <property type="entry name" value="Sig_transdc_resp-reg_C-effctor"/>
</dbReference>
<evidence type="ECO:0000256" key="2">
    <source>
        <dbReference type="ARBA" id="ARBA00023012"/>
    </source>
</evidence>
<organism evidence="11 12">
    <name type="scientific">Dethiosulfovibrio salsuginis</name>
    <dbReference type="NCBI Taxonomy" id="561720"/>
    <lineage>
        <taxon>Bacteria</taxon>
        <taxon>Thermotogati</taxon>
        <taxon>Synergistota</taxon>
        <taxon>Synergistia</taxon>
        <taxon>Synergistales</taxon>
        <taxon>Dethiosulfovibrionaceae</taxon>
        <taxon>Dethiosulfovibrio</taxon>
    </lineage>
</organism>
<evidence type="ECO:0000259" key="9">
    <source>
        <dbReference type="PROSITE" id="PS50112"/>
    </source>
</evidence>
<evidence type="ECO:0000256" key="5">
    <source>
        <dbReference type="ARBA" id="ARBA00023163"/>
    </source>
</evidence>
<dbReference type="InterPro" id="IPR013767">
    <property type="entry name" value="PAS_fold"/>
</dbReference>
<evidence type="ECO:0000256" key="4">
    <source>
        <dbReference type="ARBA" id="ARBA00023125"/>
    </source>
</evidence>
<dbReference type="GO" id="GO:0006355">
    <property type="term" value="P:regulation of DNA-templated transcription"/>
    <property type="evidence" value="ECO:0007669"/>
    <property type="project" value="InterPro"/>
</dbReference>
<feature type="domain" description="Response regulatory" evidence="8">
    <location>
        <begin position="3"/>
        <end position="119"/>
    </location>
</feature>
<dbReference type="GO" id="GO:0000156">
    <property type="term" value="F:phosphorelay response regulator activity"/>
    <property type="evidence" value="ECO:0007669"/>
    <property type="project" value="TreeGrafter"/>
</dbReference>
<dbReference type="CDD" id="cd00383">
    <property type="entry name" value="trans_reg_C"/>
    <property type="match status" value="1"/>
</dbReference>
<dbReference type="STRING" id="561720.SAMN06275492_10279"/>
<keyword evidence="5" id="KW-0804">Transcription</keyword>
<evidence type="ECO:0000313" key="12">
    <source>
        <dbReference type="Proteomes" id="UP000193355"/>
    </source>
</evidence>
<dbReference type="SMART" id="SM00862">
    <property type="entry name" value="Trans_reg_C"/>
    <property type="match status" value="1"/>
</dbReference>
<dbReference type="SUPFAM" id="SSF46894">
    <property type="entry name" value="C-terminal effector domain of the bipartite response regulators"/>
    <property type="match status" value="1"/>
</dbReference>
<dbReference type="InterPro" id="IPR001789">
    <property type="entry name" value="Sig_transdc_resp-reg_receiver"/>
</dbReference>
<dbReference type="PROSITE" id="PS51755">
    <property type="entry name" value="OMPR_PHOB"/>
    <property type="match status" value="1"/>
</dbReference>
<dbReference type="InterPro" id="IPR000014">
    <property type="entry name" value="PAS"/>
</dbReference>
<dbReference type="PANTHER" id="PTHR48111:SF1">
    <property type="entry name" value="TWO-COMPONENT RESPONSE REGULATOR ORR33"/>
    <property type="match status" value="1"/>
</dbReference>
<keyword evidence="1 6" id="KW-0597">Phosphoprotein</keyword>
<keyword evidence="2" id="KW-0902">Two-component regulatory system</keyword>
<keyword evidence="4 7" id="KW-0238">DNA-binding</keyword>
<dbReference type="Gene3D" id="3.30.450.20">
    <property type="entry name" value="PAS domain"/>
    <property type="match status" value="1"/>
</dbReference>
<dbReference type="InterPro" id="IPR001867">
    <property type="entry name" value="OmpR/PhoB-type_DNA-bd"/>
</dbReference>
<dbReference type="AlphaFoldDB" id="A0A1X7IJG0"/>
<evidence type="ECO:0000259" key="8">
    <source>
        <dbReference type="PROSITE" id="PS50110"/>
    </source>
</evidence>
<dbReference type="GO" id="GO:0000976">
    <property type="term" value="F:transcription cis-regulatory region binding"/>
    <property type="evidence" value="ECO:0007669"/>
    <property type="project" value="TreeGrafter"/>
</dbReference>
<dbReference type="InterPro" id="IPR036388">
    <property type="entry name" value="WH-like_DNA-bd_sf"/>
</dbReference>
<proteinExistence type="predicted"/>
<dbReference type="SMART" id="SM00448">
    <property type="entry name" value="REC"/>
    <property type="match status" value="1"/>
</dbReference>
<name>A0A1X7IJG0_9BACT</name>
<dbReference type="InterPro" id="IPR011006">
    <property type="entry name" value="CheY-like_superfamily"/>
</dbReference>
<dbReference type="PROSITE" id="PS50112">
    <property type="entry name" value="PAS"/>
    <property type="match status" value="1"/>
</dbReference>
<dbReference type="Proteomes" id="UP000193355">
    <property type="component" value="Unassembled WGS sequence"/>
</dbReference>
<dbReference type="InterPro" id="IPR035965">
    <property type="entry name" value="PAS-like_dom_sf"/>
</dbReference>
<dbReference type="GO" id="GO:0032993">
    <property type="term" value="C:protein-DNA complex"/>
    <property type="evidence" value="ECO:0007669"/>
    <property type="project" value="TreeGrafter"/>
</dbReference>
<dbReference type="SUPFAM" id="SSF55785">
    <property type="entry name" value="PYP-like sensor domain (PAS domain)"/>
    <property type="match status" value="1"/>
</dbReference>
<dbReference type="InterPro" id="IPR039420">
    <property type="entry name" value="WalR-like"/>
</dbReference>
<feature type="domain" description="OmpR/PhoB-type" evidence="10">
    <location>
        <begin position="133"/>
        <end position="233"/>
    </location>
</feature>
<dbReference type="Pfam" id="PF00486">
    <property type="entry name" value="Trans_reg_C"/>
    <property type="match status" value="1"/>
</dbReference>